<dbReference type="GO" id="GO:0016887">
    <property type="term" value="F:ATP hydrolysis activity"/>
    <property type="evidence" value="ECO:0007669"/>
    <property type="project" value="Ensembl"/>
</dbReference>
<proteinExistence type="inferred from homology"/>
<dbReference type="GO" id="GO:0032725">
    <property type="term" value="P:positive regulation of granulocyte macrophage colony-stimulating factor production"/>
    <property type="evidence" value="ECO:0007669"/>
    <property type="project" value="Ensembl"/>
</dbReference>
<evidence type="ECO:0000313" key="25">
    <source>
        <dbReference type="Proteomes" id="UP000007754"/>
    </source>
</evidence>
<dbReference type="GO" id="GO:1990904">
    <property type="term" value="C:ribonucleoprotein complex"/>
    <property type="evidence" value="ECO:0007669"/>
    <property type="project" value="Ensembl"/>
</dbReference>
<dbReference type="GO" id="GO:0045944">
    <property type="term" value="P:positive regulation of transcription by RNA polymerase II"/>
    <property type="evidence" value="ECO:0007669"/>
    <property type="project" value="Ensembl"/>
</dbReference>
<dbReference type="HOGENOM" id="CLU_006888_1_0_1"/>
<dbReference type="GO" id="GO:0002230">
    <property type="term" value="P:positive regulation of defense response to virus by host"/>
    <property type="evidence" value="ECO:0007669"/>
    <property type="project" value="Ensembl"/>
</dbReference>
<dbReference type="InterPro" id="IPR011029">
    <property type="entry name" value="DEATH-like_dom_sf"/>
</dbReference>
<dbReference type="PROSITE" id="PS51194">
    <property type="entry name" value="HELICASE_CTER"/>
    <property type="match status" value="1"/>
</dbReference>
<keyword evidence="15" id="KW-0832">Ubl conjugation</keyword>
<dbReference type="GO" id="GO:0042802">
    <property type="term" value="F:identical protein binding"/>
    <property type="evidence" value="ECO:0007669"/>
    <property type="project" value="Ensembl"/>
</dbReference>
<feature type="domain" description="Helicase ATP-binding" evidence="21">
    <location>
        <begin position="284"/>
        <end position="463"/>
    </location>
</feature>
<dbReference type="Ensembl" id="ENSTGUT00000001581.2">
    <property type="protein sequence ID" value="ENSTGUP00000001567.2"/>
    <property type="gene ID" value="ENSTGUG00000001516.2"/>
</dbReference>
<reference evidence="24" key="3">
    <citation type="submission" date="2025-09" db="UniProtKB">
        <authorList>
            <consortium name="Ensembl"/>
        </authorList>
    </citation>
    <scope>IDENTIFICATION</scope>
</reference>
<feature type="region of interest" description="Disordered" evidence="20">
    <location>
        <begin position="1"/>
        <end position="23"/>
    </location>
</feature>
<evidence type="ECO:0000259" key="21">
    <source>
        <dbReference type="PROSITE" id="PS51192"/>
    </source>
</evidence>
<evidence type="ECO:0000256" key="7">
    <source>
        <dbReference type="ARBA" id="ARBA00022588"/>
    </source>
</evidence>
<dbReference type="GO" id="GO:0060760">
    <property type="term" value="P:positive regulation of response to cytokine stimulus"/>
    <property type="evidence" value="ECO:0007669"/>
    <property type="project" value="Ensembl"/>
</dbReference>
<evidence type="ECO:0000256" key="2">
    <source>
        <dbReference type="ARBA" id="ARBA00006866"/>
    </source>
</evidence>
<dbReference type="Pfam" id="PF00270">
    <property type="entry name" value="DEAD"/>
    <property type="match status" value="1"/>
</dbReference>
<dbReference type="PANTHER" id="PTHR14074:SF16">
    <property type="entry name" value="ANTIVIRAL INNATE IMMUNE RESPONSE RECEPTOR RIG-I"/>
    <property type="match status" value="1"/>
</dbReference>
<dbReference type="InterPro" id="IPR031964">
    <property type="entry name" value="CARD_dom"/>
</dbReference>
<protein>
    <recommendedName>
        <fullName evidence="3">RNA helicase</fullName>
        <ecNumber evidence="3">3.6.4.13</ecNumber>
    </recommendedName>
</protein>
<dbReference type="InterPro" id="IPR027417">
    <property type="entry name" value="P-loop_NTPase"/>
</dbReference>
<dbReference type="GO" id="GO:0005525">
    <property type="term" value="F:GTP binding"/>
    <property type="evidence" value="ECO:0007669"/>
    <property type="project" value="Ensembl"/>
</dbReference>
<dbReference type="GO" id="GO:0039529">
    <property type="term" value="P:RIG-I signaling pathway"/>
    <property type="evidence" value="ECO:0007669"/>
    <property type="project" value="Ensembl"/>
</dbReference>
<keyword evidence="9" id="KW-0677">Repeat</keyword>
<dbReference type="InParanoid" id="H0YTF4"/>
<evidence type="ECO:0000256" key="19">
    <source>
        <dbReference type="ARBA" id="ARBA00049390"/>
    </source>
</evidence>
<dbReference type="GO" id="GO:0032728">
    <property type="term" value="P:positive regulation of interferon-beta production"/>
    <property type="evidence" value="ECO:0007669"/>
    <property type="project" value="Ensembl"/>
</dbReference>
<dbReference type="FunFam" id="2.170.150.30:FF:000001">
    <property type="entry name" value="Probable ATP-dependent RNA helicase DDX58"/>
    <property type="match status" value="1"/>
</dbReference>
<evidence type="ECO:0000256" key="1">
    <source>
        <dbReference type="ARBA" id="ARBA00004496"/>
    </source>
</evidence>
<keyword evidence="17" id="KW-0694">RNA-binding</keyword>
<keyword evidence="10" id="KW-0547">Nucleotide-binding</keyword>
<comment type="similarity">
    <text evidence="2">Belongs to the helicase family. RLR subfamily.</text>
</comment>
<dbReference type="Pfam" id="PF00271">
    <property type="entry name" value="Helicase_C"/>
    <property type="match status" value="1"/>
</dbReference>
<dbReference type="SUPFAM" id="SSF52540">
    <property type="entry name" value="P-loop containing nucleoside triphosphate hydrolases"/>
    <property type="match status" value="2"/>
</dbReference>
<keyword evidence="16" id="KW-0391">Immunity</keyword>
<dbReference type="GO" id="GO:0003724">
    <property type="term" value="F:RNA helicase activity"/>
    <property type="evidence" value="ECO:0007669"/>
    <property type="project" value="UniProtKB-EC"/>
</dbReference>
<sequence length="958" mass="109901">MAKGAGSAHAAGPRHRDRDRDRRRRCARRLAMTAEEKQNLRFYRRYIERSLNPVYILSNMTEWLSDEMEERVRKEEEKGVTAAAALFLDAVLLLEAEGWFRGFQDALAAAGYTGLAEAIENWDFGKLEKLELHRQLLKRIESTMLEIDPVAIMPYINTCLIERECDEILQISEYRSKAAGITKLIECLCRSDKENWPKSLQLALDSAGYYNASELWNIREDNGKDVDGEMTDASENNFETIMTFSEEAECDNLSKNLSSVSECICESSSVYEPKKARSYQIELAQPAIDGKNTLICAPTGSGKTFVAVLICEHHFQNIPSGRKAKVVFLATKMPVYEQQKNVFRQHFERSGYFVQGICGETVANISVENVIQDSDIIVLTPQILVNIMDKGILSSLSIFTLMIFDECHNTAGNHPYNVLMTRYLDQKFDSSAKQLPQIVGLTASVGVGNAKSTKETVEHICTLCSYLDIQAISTVRENKQDLQRFANKPEIHIRWVKMRAQNRFADIISGLMSETEVLMRKIYSVDTISQINKIYFGTQRYEHWIVSTQKKCRLLQLEDKEKESSICRDLFICTEHLRKFNDALIISEDARIEDALAYLNEFFTNVKNGPYTELEKQLTEKFQEIEQELTALSKDESNENPKLEELACILDEAYHYNPQTRTILFAKTRALVAALKKWVEANPLLSHIKPDVMMGKGRRDQKPGMTLPMQKGVLDAFRNDKDIRLLIATSVADEGIDITECNLVVLYEYFGNVTKMIQVRGRGRAKDSKCILVTSKTEVVENEKLNTYKEEMMNAAIEKLQNWDETTFARKIRGLQMKEKMLRDSRKNETKHELVEGKKKLYCGKCKAYACSTDDIRIIKGSHHIVLGNAFQERYTTKPHRKPVQFDDFVKKSKMHCRNTECQHDWGIIVKYKIFDNLPVIKIRSFVLEDVESGSQMDFQKWRSINLSLKNFDEETCS</sequence>
<dbReference type="Gene3D" id="1.20.1320.30">
    <property type="match status" value="1"/>
</dbReference>
<dbReference type="GO" id="GO:0032587">
    <property type="term" value="C:ruffle membrane"/>
    <property type="evidence" value="ECO:0007669"/>
    <property type="project" value="Ensembl"/>
</dbReference>
<dbReference type="InterPro" id="IPR041204">
    <property type="entry name" value="RIG-I-like_C"/>
</dbReference>
<dbReference type="InterPro" id="IPR021673">
    <property type="entry name" value="RLR_CTR"/>
</dbReference>
<dbReference type="GO" id="GO:0031625">
    <property type="term" value="F:ubiquitin protein ligase binding"/>
    <property type="evidence" value="ECO:0007669"/>
    <property type="project" value="Ensembl"/>
</dbReference>
<dbReference type="GO" id="GO:0003727">
    <property type="term" value="F:single-stranded RNA binding"/>
    <property type="evidence" value="ECO:0007669"/>
    <property type="project" value="Ensembl"/>
</dbReference>
<keyword evidence="25" id="KW-1185">Reference proteome</keyword>
<feature type="domain" description="Helicase C-terminal" evidence="22">
    <location>
        <begin position="642"/>
        <end position="808"/>
    </location>
</feature>
<keyword evidence="8" id="KW-0479">Metal-binding</keyword>
<evidence type="ECO:0000256" key="14">
    <source>
        <dbReference type="ARBA" id="ARBA00022840"/>
    </source>
</evidence>
<evidence type="ECO:0000256" key="16">
    <source>
        <dbReference type="ARBA" id="ARBA00022859"/>
    </source>
</evidence>
<keyword evidence="11" id="KW-0378">Hydrolase</keyword>
<keyword evidence="7" id="KW-0399">Innate immunity</keyword>
<reference evidence="24" key="2">
    <citation type="submission" date="2025-08" db="UniProtKB">
        <authorList>
            <consortium name="Ensembl"/>
        </authorList>
    </citation>
    <scope>IDENTIFICATION</scope>
</reference>
<accession>H0YTF4</accession>
<dbReference type="GO" id="GO:0030334">
    <property type="term" value="P:regulation of cell migration"/>
    <property type="evidence" value="ECO:0007669"/>
    <property type="project" value="Ensembl"/>
</dbReference>
<dbReference type="Gene3D" id="3.40.50.300">
    <property type="entry name" value="P-loop containing nucleotide triphosphate hydrolases"/>
    <property type="match status" value="2"/>
</dbReference>
<name>H0YTF4_TAEGU</name>
<evidence type="ECO:0000256" key="8">
    <source>
        <dbReference type="ARBA" id="ARBA00022723"/>
    </source>
</evidence>
<dbReference type="InterPro" id="IPR001650">
    <property type="entry name" value="Helicase_C-like"/>
</dbReference>
<dbReference type="Proteomes" id="UP000007754">
    <property type="component" value="Chromosome Z"/>
</dbReference>
<dbReference type="InterPro" id="IPR014001">
    <property type="entry name" value="Helicase_ATP-bd"/>
</dbReference>
<dbReference type="EC" id="3.6.4.13" evidence="3"/>
<dbReference type="Gene3D" id="1.10.533.10">
    <property type="entry name" value="Death Domain, Fas"/>
    <property type="match status" value="2"/>
</dbReference>
<dbReference type="InterPro" id="IPR051363">
    <property type="entry name" value="RLR_Helicase"/>
</dbReference>
<dbReference type="GO" id="GO:0071360">
    <property type="term" value="P:cellular response to exogenous dsRNA"/>
    <property type="evidence" value="ECO:0007669"/>
    <property type="project" value="Ensembl"/>
</dbReference>
<dbReference type="FunFam" id="3.40.50.300:FF:001291">
    <property type="entry name" value="Probable ATP-dependent RNA helicase DDX58"/>
    <property type="match status" value="1"/>
</dbReference>
<evidence type="ECO:0000256" key="13">
    <source>
        <dbReference type="ARBA" id="ARBA00022833"/>
    </source>
</evidence>
<evidence type="ECO:0000256" key="6">
    <source>
        <dbReference type="ARBA" id="ARBA00022553"/>
    </source>
</evidence>
<dbReference type="GO" id="GO:0009597">
    <property type="term" value="P:detection of virus"/>
    <property type="evidence" value="ECO:0007669"/>
    <property type="project" value="Ensembl"/>
</dbReference>
<dbReference type="CDD" id="cd08817">
    <property type="entry name" value="CARD_RIG-I_r2"/>
    <property type="match status" value="1"/>
</dbReference>
<dbReference type="CDD" id="cd15805">
    <property type="entry name" value="RIG-I_C"/>
    <property type="match status" value="1"/>
</dbReference>
<keyword evidence="18" id="KW-0051">Antiviral defense</keyword>
<dbReference type="SMART" id="SM00490">
    <property type="entry name" value="HELICc"/>
    <property type="match status" value="1"/>
</dbReference>
<evidence type="ECO:0000256" key="15">
    <source>
        <dbReference type="ARBA" id="ARBA00022843"/>
    </source>
</evidence>
<dbReference type="PROSITE" id="PS51789">
    <property type="entry name" value="RLR_CTR"/>
    <property type="match status" value="1"/>
</dbReference>
<dbReference type="Pfam" id="PF18119">
    <property type="entry name" value="RIG-I_C"/>
    <property type="match status" value="1"/>
</dbReference>
<dbReference type="GO" id="GO:0032727">
    <property type="term" value="P:positive regulation of interferon-alpha production"/>
    <property type="evidence" value="ECO:0007669"/>
    <property type="project" value="Ensembl"/>
</dbReference>
<evidence type="ECO:0000256" key="11">
    <source>
        <dbReference type="ARBA" id="ARBA00022801"/>
    </source>
</evidence>
<evidence type="ECO:0000259" key="22">
    <source>
        <dbReference type="PROSITE" id="PS51194"/>
    </source>
</evidence>
<dbReference type="InterPro" id="IPR011545">
    <property type="entry name" value="DEAD/DEAH_box_helicase_dom"/>
</dbReference>
<dbReference type="GO" id="GO:0032755">
    <property type="term" value="P:positive regulation of interleukin-6 production"/>
    <property type="evidence" value="ECO:0007669"/>
    <property type="project" value="Ensembl"/>
</dbReference>
<organism evidence="24 25">
    <name type="scientific">Taeniopygia guttata</name>
    <name type="common">Zebra finch</name>
    <name type="synonym">Poephila guttata</name>
    <dbReference type="NCBI Taxonomy" id="59729"/>
    <lineage>
        <taxon>Eukaryota</taxon>
        <taxon>Metazoa</taxon>
        <taxon>Chordata</taxon>
        <taxon>Craniata</taxon>
        <taxon>Vertebrata</taxon>
        <taxon>Euteleostomi</taxon>
        <taxon>Archelosauria</taxon>
        <taxon>Archosauria</taxon>
        <taxon>Dinosauria</taxon>
        <taxon>Saurischia</taxon>
        <taxon>Theropoda</taxon>
        <taxon>Coelurosauria</taxon>
        <taxon>Aves</taxon>
        <taxon>Neognathae</taxon>
        <taxon>Neoaves</taxon>
        <taxon>Telluraves</taxon>
        <taxon>Australaves</taxon>
        <taxon>Passeriformes</taxon>
        <taxon>Passeroidea</taxon>
        <taxon>Estrildidae</taxon>
        <taxon>Estrildinae</taxon>
        <taxon>Taeniopygia</taxon>
    </lineage>
</organism>
<dbReference type="InterPro" id="IPR042145">
    <property type="entry name" value="CARD_RIG-I_r2"/>
</dbReference>
<dbReference type="OMA" id="FFANHVP"/>
<evidence type="ECO:0000256" key="10">
    <source>
        <dbReference type="ARBA" id="ARBA00022741"/>
    </source>
</evidence>
<dbReference type="GeneTree" id="ENSGT00940000153173"/>
<keyword evidence="14" id="KW-0067">ATP-binding</keyword>
<dbReference type="STRING" id="59729.ENSTGUP00000001567"/>
<reference evidence="24 25" key="1">
    <citation type="journal article" date="2010" name="Nature">
        <title>The genome of a songbird.</title>
        <authorList>
            <person name="Warren W.C."/>
            <person name="Clayton D.F."/>
            <person name="Ellegren H."/>
            <person name="Arnold A.P."/>
            <person name="Hillier L.W."/>
            <person name="Kunstner A."/>
            <person name="Searle S."/>
            <person name="White S."/>
            <person name="Vilella A.J."/>
            <person name="Fairley S."/>
            <person name="Heger A."/>
            <person name="Kong L."/>
            <person name="Ponting C.P."/>
            <person name="Jarvis E.D."/>
            <person name="Mello C.V."/>
            <person name="Minx P."/>
            <person name="Lovell P."/>
            <person name="Velho T.A."/>
            <person name="Ferris M."/>
            <person name="Balakrishnan C.N."/>
            <person name="Sinha S."/>
            <person name="Blatti C."/>
            <person name="London S.E."/>
            <person name="Li Y."/>
            <person name="Lin Y.C."/>
            <person name="George J."/>
            <person name="Sweedler J."/>
            <person name="Southey B."/>
            <person name="Gunaratne P."/>
            <person name="Watson M."/>
            <person name="Nam K."/>
            <person name="Backstrom N."/>
            <person name="Smeds L."/>
            <person name="Nabholz B."/>
            <person name="Itoh Y."/>
            <person name="Whitney O."/>
            <person name="Pfenning A.R."/>
            <person name="Howard J."/>
            <person name="Volker M."/>
            <person name="Skinner B.M."/>
            <person name="Griffin D.K."/>
            <person name="Ye L."/>
            <person name="McLaren W.M."/>
            <person name="Flicek P."/>
            <person name="Quesada V."/>
            <person name="Velasco G."/>
            <person name="Lopez-Otin C."/>
            <person name="Puente X.S."/>
            <person name="Olender T."/>
            <person name="Lancet D."/>
            <person name="Smit A.F."/>
            <person name="Hubley R."/>
            <person name="Konkel M.K."/>
            <person name="Walker J.A."/>
            <person name="Batzer M.A."/>
            <person name="Gu W."/>
            <person name="Pollock D.D."/>
            <person name="Chen L."/>
            <person name="Cheng Z."/>
            <person name="Eichler E.E."/>
            <person name="Stapley J."/>
            <person name="Slate J."/>
            <person name="Ekblom R."/>
            <person name="Birkhead T."/>
            <person name="Burke T."/>
            <person name="Burt D."/>
            <person name="Scharff C."/>
            <person name="Adam I."/>
            <person name="Richard H."/>
            <person name="Sultan M."/>
            <person name="Soldatov A."/>
            <person name="Lehrach H."/>
            <person name="Edwards S.V."/>
            <person name="Yang S.P."/>
            <person name="Li X."/>
            <person name="Graves T."/>
            <person name="Fulton L."/>
            <person name="Nelson J."/>
            <person name="Chinwalla A."/>
            <person name="Hou S."/>
            <person name="Mardis E.R."/>
            <person name="Wilson R.K."/>
        </authorList>
    </citation>
    <scope>NUCLEOTIDE SEQUENCE [LARGE SCALE GENOMIC DNA]</scope>
</reference>
<evidence type="ECO:0000256" key="4">
    <source>
        <dbReference type="ARBA" id="ARBA00022490"/>
    </source>
</evidence>
<evidence type="ECO:0000313" key="24">
    <source>
        <dbReference type="Ensembl" id="ENSTGUP00000001567.2"/>
    </source>
</evidence>
<evidence type="ECO:0000256" key="5">
    <source>
        <dbReference type="ARBA" id="ARBA00022499"/>
    </source>
</evidence>
<keyword evidence="13" id="KW-0862">Zinc</keyword>
<dbReference type="GO" id="GO:0005737">
    <property type="term" value="C:cytoplasm"/>
    <property type="evidence" value="ECO:0007669"/>
    <property type="project" value="UniProtKB-SubCell"/>
</dbReference>
<keyword evidence="4" id="KW-0963">Cytoplasm</keyword>
<dbReference type="AlphaFoldDB" id="H0YTF4"/>
<evidence type="ECO:0000256" key="20">
    <source>
        <dbReference type="SAM" id="MobiDB-lite"/>
    </source>
</evidence>
<dbReference type="GO" id="GO:0032757">
    <property type="term" value="P:positive regulation of interleukin-8 production"/>
    <property type="evidence" value="ECO:0007669"/>
    <property type="project" value="Ensembl"/>
</dbReference>
<dbReference type="CDD" id="cd18073">
    <property type="entry name" value="DEXHc_RIG-I_DDX58"/>
    <property type="match status" value="1"/>
</dbReference>
<gene>
    <name evidence="24" type="primary">RIGI</name>
</gene>
<dbReference type="FunFam" id="1.10.533.10:FF:000072">
    <property type="entry name" value="Probable ATP-dependent RNA helicase DDX58"/>
    <property type="match status" value="1"/>
</dbReference>
<dbReference type="GO" id="GO:0015629">
    <property type="term" value="C:actin cytoskeleton"/>
    <property type="evidence" value="ECO:0007669"/>
    <property type="project" value="Ensembl"/>
</dbReference>
<dbReference type="InterPro" id="IPR038557">
    <property type="entry name" value="RLR_C_sf"/>
</dbReference>
<keyword evidence="6" id="KW-0597">Phosphoprotein</keyword>
<comment type="subcellular location">
    <subcellularLocation>
        <location evidence="1">Cytoplasm</location>
    </subcellularLocation>
</comment>
<dbReference type="Pfam" id="PF11648">
    <property type="entry name" value="RIG-I_C-RD"/>
    <property type="match status" value="1"/>
</dbReference>
<evidence type="ECO:0000259" key="23">
    <source>
        <dbReference type="PROSITE" id="PS51789"/>
    </source>
</evidence>
<dbReference type="GO" id="GO:0032760">
    <property type="term" value="P:positive regulation of tumor necrosis factor production"/>
    <property type="evidence" value="ECO:0007669"/>
    <property type="project" value="Ensembl"/>
</dbReference>
<comment type="catalytic activity">
    <reaction evidence="19">
        <text>ATP + H2O = ADP + phosphate + H(+)</text>
        <dbReference type="Rhea" id="RHEA:13065"/>
        <dbReference type="ChEBI" id="CHEBI:15377"/>
        <dbReference type="ChEBI" id="CHEBI:15378"/>
        <dbReference type="ChEBI" id="CHEBI:30616"/>
        <dbReference type="ChEBI" id="CHEBI:43474"/>
        <dbReference type="ChEBI" id="CHEBI:456216"/>
        <dbReference type="EC" id="3.6.4.13"/>
    </reaction>
    <physiologicalReaction direction="left-to-right" evidence="19">
        <dbReference type="Rhea" id="RHEA:13066"/>
    </physiologicalReaction>
</comment>
<dbReference type="GO" id="GO:0140374">
    <property type="term" value="P:antiviral innate immune response"/>
    <property type="evidence" value="ECO:0007669"/>
    <property type="project" value="Ensembl"/>
</dbReference>
<dbReference type="GO" id="GO:0005923">
    <property type="term" value="C:bicellular tight junction"/>
    <property type="evidence" value="ECO:0007669"/>
    <property type="project" value="Ensembl"/>
</dbReference>
<dbReference type="GO" id="GO:0005524">
    <property type="term" value="F:ATP binding"/>
    <property type="evidence" value="ECO:0007669"/>
    <property type="project" value="UniProtKB-KW"/>
</dbReference>
<dbReference type="Gene3D" id="2.170.150.30">
    <property type="entry name" value="RIG-I-like receptor, C-terminal regulatory domain"/>
    <property type="match status" value="1"/>
</dbReference>
<dbReference type="FunFam" id="1.10.533.10:FF:000078">
    <property type="entry name" value="Probable ATP-dependent RNA helicase DDX58"/>
    <property type="match status" value="1"/>
</dbReference>
<evidence type="ECO:0000256" key="18">
    <source>
        <dbReference type="ARBA" id="ARBA00023118"/>
    </source>
</evidence>
<dbReference type="SMART" id="SM00487">
    <property type="entry name" value="DEXDc"/>
    <property type="match status" value="1"/>
</dbReference>
<feature type="domain" description="RLR CTR" evidence="23">
    <location>
        <begin position="825"/>
        <end position="958"/>
    </location>
</feature>
<dbReference type="PANTHER" id="PTHR14074">
    <property type="entry name" value="HELICASE WITH DEATH DOMAIN-RELATED"/>
    <property type="match status" value="1"/>
</dbReference>
<dbReference type="Pfam" id="PF16739">
    <property type="entry name" value="CARD_2"/>
    <property type="match status" value="2"/>
</dbReference>
<keyword evidence="12" id="KW-0347">Helicase</keyword>
<evidence type="ECO:0000256" key="12">
    <source>
        <dbReference type="ARBA" id="ARBA00022806"/>
    </source>
</evidence>
<dbReference type="GO" id="GO:0003725">
    <property type="term" value="F:double-stranded RNA binding"/>
    <property type="evidence" value="ECO:0007669"/>
    <property type="project" value="Ensembl"/>
</dbReference>
<keyword evidence="5" id="KW-1017">Isopeptide bond</keyword>
<evidence type="ECO:0000256" key="9">
    <source>
        <dbReference type="ARBA" id="ARBA00022737"/>
    </source>
</evidence>
<evidence type="ECO:0000256" key="17">
    <source>
        <dbReference type="ARBA" id="ARBA00022884"/>
    </source>
</evidence>
<dbReference type="GO" id="GO:0008270">
    <property type="term" value="F:zinc ion binding"/>
    <property type="evidence" value="ECO:0007669"/>
    <property type="project" value="Ensembl"/>
</dbReference>
<dbReference type="PROSITE" id="PS51192">
    <property type="entry name" value="HELICASE_ATP_BIND_1"/>
    <property type="match status" value="1"/>
</dbReference>
<dbReference type="GO" id="GO:0038187">
    <property type="term" value="F:pattern recognition receptor activity"/>
    <property type="evidence" value="ECO:0007669"/>
    <property type="project" value="Ensembl"/>
</dbReference>
<evidence type="ECO:0000256" key="3">
    <source>
        <dbReference type="ARBA" id="ARBA00012552"/>
    </source>
</evidence>